<reference evidence="2 3" key="1">
    <citation type="journal article" date="2019" name="Environ. Microbiol.">
        <title>Species interactions and distinct microbial communities in high Arctic permafrost affected cryosols are associated with the CH4 and CO2 gas fluxes.</title>
        <authorList>
            <person name="Altshuler I."/>
            <person name="Hamel J."/>
            <person name="Turney S."/>
            <person name="Magnuson E."/>
            <person name="Levesque R."/>
            <person name="Greer C."/>
            <person name="Whyte L.G."/>
        </authorList>
    </citation>
    <scope>NUCLEOTIDE SEQUENCE [LARGE SCALE GENOMIC DNA]</scope>
    <source>
        <strain evidence="2 3">S9.3B</strain>
    </source>
</reference>
<dbReference type="RefSeq" id="WP_140884309.1">
    <property type="nucleotide sequence ID" value="NZ_RCZP01000012.1"/>
</dbReference>
<feature type="compositionally biased region" description="Basic and acidic residues" evidence="1">
    <location>
        <begin position="1"/>
        <end position="10"/>
    </location>
</feature>
<gene>
    <name evidence="2" type="ORF">EAH89_14385</name>
</gene>
<feature type="region of interest" description="Disordered" evidence="1">
    <location>
        <begin position="76"/>
        <end position="97"/>
    </location>
</feature>
<comment type="caution">
    <text evidence="2">The sequence shown here is derived from an EMBL/GenBank/DDBJ whole genome shotgun (WGS) entry which is preliminary data.</text>
</comment>
<dbReference type="Proteomes" id="UP000317078">
    <property type="component" value="Unassembled WGS sequence"/>
</dbReference>
<keyword evidence="3" id="KW-1185">Reference proteome</keyword>
<feature type="compositionally biased region" description="Polar residues" evidence="1">
    <location>
        <begin position="87"/>
        <end position="97"/>
    </location>
</feature>
<dbReference type="OrthoDB" id="7276785at2"/>
<dbReference type="AlphaFoldDB" id="A0A502G416"/>
<name>A0A502G416_9PROT</name>
<evidence type="ECO:0000313" key="2">
    <source>
        <dbReference type="EMBL" id="TPG55743.1"/>
    </source>
</evidence>
<accession>A0A502G416</accession>
<dbReference type="EMBL" id="RCZP01000012">
    <property type="protein sequence ID" value="TPG55743.1"/>
    <property type="molecule type" value="Genomic_DNA"/>
</dbReference>
<evidence type="ECO:0000256" key="1">
    <source>
        <dbReference type="SAM" id="MobiDB-lite"/>
    </source>
</evidence>
<feature type="compositionally biased region" description="Basic and acidic residues" evidence="1">
    <location>
        <begin position="76"/>
        <end position="85"/>
    </location>
</feature>
<proteinExistence type="predicted"/>
<organism evidence="2 3">
    <name type="scientific">Muricoccus nepalensis</name>
    <dbReference type="NCBI Taxonomy" id="1854500"/>
    <lineage>
        <taxon>Bacteria</taxon>
        <taxon>Pseudomonadati</taxon>
        <taxon>Pseudomonadota</taxon>
        <taxon>Alphaproteobacteria</taxon>
        <taxon>Acetobacterales</taxon>
        <taxon>Roseomonadaceae</taxon>
        <taxon>Muricoccus</taxon>
    </lineage>
</organism>
<sequence length="97" mass="10381">MPKGTDKGRETGPVGLTPFADEAASTSVGDLTIENRLDRVSVYGSLDLTRDRRGLEAARRLRSLLDAVVGALESEGDRLPEELESKPGTTQVPNPFG</sequence>
<evidence type="ECO:0000313" key="3">
    <source>
        <dbReference type="Proteomes" id="UP000317078"/>
    </source>
</evidence>
<feature type="region of interest" description="Disordered" evidence="1">
    <location>
        <begin position="1"/>
        <end position="26"/>
    </location>
</feature>
<protein>
    <submittedName>
        <fullName evidence="2">Uncharacterized protein</fullName>
    </submittedName>
</protein>